<protein>
    <submittedName>
        <fullName evidence="1">Uncharacterized protein</fullName>
    </submittedName>
</protein>
<reference evidence="1" key="1">
    <citation type="journal article" date="2013" name="ISME J.">
        <title>Previously unknown and highly divergent ssDNA viruses populate the oceans.</title>
        <authorList>
            <person name="Labonte J.M."/>
            <person name="Suttle C.A."/>
        </authorList>
    </citation>
    <scope>NUCLEOTIDE SEQUENCE</scope>
</reference>
<organism evidence="1">
    <name type="scientific">uncultured marine virus</name>
    <dbReference type="NCBI Taxonomy" id="186617"/>
    <lineage>
        <taxon>Viruses</taxon>
        <taxon>environmental samples</taxon>
    </lineage>
</organism>
<evidence type="ECO:0000313" key="1">
    <source>
        <dbReference type="EMBL" id="AGA18333.1"/>
    </source>
</evidence>
<proteinExistence type="predicted"/>
<sequence>MAKAKTGSFYIRRDVDCSATSPGTLTIDTSAYVDPADRQGLMIQEVDFIFYNSATNLPFLTANEATAAQLLSGAYTTMQPYSEEDLIASGGIVHDSGSGVFAANDVFPDVLGTQDGRIVVDDQMSLLGKSASAFANCTCTVIIKAKVVTLSNKDYMALALQTVAN</sequence>
<accession>S4TF31</accession>
<dbReference type="EMBL" id="JX904291">
    <property type="protein sequence ID" value="AGA18333.1"/>
    <property type="molecule type" value="Genomic_DNA"/>
</dbReference>
<name>S4TF31_9VIRU</name>